<dbReference type="EMBL" id="PHEX01000046">
    <property type="protein sequence ID" value="PKQ27886.1"/>
    <property type="molecule type" value="Genomic_DNA"/>
</dbReference>
<gene>
    <name evidence="1" type="ORF">CVT63_05630</name>
</gene>
<dbReference type="Proteomes" id="UP000233654">
    <property type="component" value="Unassembled WGS sequence"/>
</dbReference>
<organism evidence="1 2">
    <name type="scientific">Candidatus Anoxymicrobium japonicum</name>
    <dbReference type="NCBI Taxonomy" id="2013648"/>
    <lineage>
        <taxon>Bacteria</taxon>
        <taxon>Bacillati</taxon>
        <taxon>Actinomycetota</taxon>
        <taxon>Candidatus Geothermincolia</taxon>
        <taxon>Candidatus Geothermincolales</taxon>
        <taxon>Candidatus Anoxymicrobiaceae</taxon>
        <taxon>Candidatus Anoxymicrobium</taxon>
    </lineage>
</organism>
<reference evidence="1 2" key="1">
    <citation type="journal article" date="2017" name="ISME J.">
        <title>Potential for microbial H2 and metal transformations associated with novel bacteria and archaea in deep terrestrial subsurface sediments.</title>
        <authorList>
            <person name="Hernsdorf A.W."/>
            <person name="Amano Y."/>
            <person name="Miyakawa K."/>
            <person name="Ise K."/>
            <person name="Suzuki Y."/>
            <person name="Anantharaman K."/>
            <person name="Probst A."/>
            <person name="Burstein D."/>
            <person name="Thomas B.C."/>
            <person name="Banfield J.F."/>
        </authorList>
    </citation>
    <scope>NUCLEOTIDE SEQUENCE [LARGE SCALE GENOMIC DNA]</scope>
    <source>
        <strain evidence="1">HGW-Actinobacteria-3</strain>
    </source>
</reference>
<protein>
    <submittedName>
        <fullName evidence="1">Uncharacterized protein</fullName>
    </submittedName>
</protein>
<accession>A0A2N3G598</accession>
<evidence type="ECO:0000313" key="1">
    <source>
        <dbReference type="EMBL" id="PKQ27886.1"/>
    </source>
</evidence>
<dbReference type="AlphaFoldDB" id="A0A2N3G598"/>
<evidence type="ECO:0000313" key="2">
    <source>
        <dbReference type="Proteomes" id="UP000233654"/>
    </source>
</evidence>
<proteinExistence type="predicted"/>
<sequence>MKTPFVKLIPRVTSFVLFTYNNLSAVFRVDKRVFLWWRESLRFSFRIVGGDLLIQERILVF</sequence>
<comment type="caution">
    <text evidence="1">The sequence shown here is derived from an EMBL/GenBank/DDBJ whole genome shotgun (WGS) entry which is preliminary data.</text>
</comment>
<name>A0A2N3G598_9ACTN</name>